<dbReference type="InterPro" id="IPR011050">
    <property type="entry name" value="Pectin_lyase_fold/virulence"/>
</dbReference>
<evidence type="ECO:0008006" key="12">
    <source>
        <dbReference type="Google" id="ProtNLM"/>
    </source>
</evidence>
<dbReference type="GO" id="GO:0071555">
    <property type="term" value="P:cell wall organization"/>
    <property type="evidence" value="ECO:0007669"/>
    <property type="project" value="UniProtKB-KW"/>
</dbReference>
<evidence type="ECO:0000256" key="8">
    <source>
        <dbReference type="PROSITE-ProRule" id="PRU10052"/>
    </source>
</evidence>
<dbReference type="FunFam" id="2.160.20.10:FF:000004">
    <property type="entry name" value="Pectin lyase-like superfamily protein"/>
    <property type="match status" value="1"/>
</dbReference>
<reference evidence="10 11" key="1">
    <citation type="journal article" date="2023" name="BMC Biotechnol.">
        <title>Vitis rotundifolia cv Carlos genome sequencing.</title>
        <authorList>
            <person name="Huff M."/>
            <person name="Hulse-Kemp A."/>
            <person name="Scheffler B."/>
            <person name="Youngblood R."/>
            <person name="Simpson S."/>
            <person name="Babiker E."/>
            <person name="Staton M."/>
        </authorList>
    </citation>
    <scope>NUCLEOTIDE SEQUENCE [LARGE SCALE GENOMIC DNA]</scope>
    <source>
        <tissue evidence="10">Leaf</tissue>
    </source>
</reference>
<dbReference type="InterPro" id="IPR000743">
    <property type="entry name" value="Glyco_hydro_28"/>
</dbReference>
<evidence type="ECO:0000256" key="1">
    <source>
        <dbReference type="ARBA" id="ARBA00004191"/>
    </source>
</evidence>
<evidence type="ECO:0000256" key="3">
    <source>
        <dbReference type="ARBA" id="ARBA00022512"/>
    </source>
</evidence>
<dbReference type="EMBL" id="JARBHA010000007">
    <property type="protein sequence ID" value="KAJ9696558.1"/>
    <property type="molecule type" value="Genomic_DNA"/>
</dbReference>
<evidence type="ECO:0000313" key="11">
    <source>
        <dbReference type="Proteomes" id="UP001168098"/>
    </source>
</evidence>
<evidence type="ECO:0000256" key="4">
    <source>
        <dbReference type="ARBA" id="ARBA00022525"/>
    </source>
</evidence>
<keyword evidence="6 9" id="KW-0326">Glycosidase</keyword>
<dbReference type="Proteomes" id="UP001168098">
    <property type="component" value="Unassembled WGS sequence"/>
</dbReference>
<evidence type="ECO:0000313" key="10">
    <source>
        <dbReference type="EMBL" id="KAJ9696558.1"/>
    </source>
</evidence>
<organism evidence="10 11">
    <name type="scientific">Vitis rotundifolia</name>
    <name type="common">Muscadine grape</name>
    <dbReference type="NCBI Taxonomy" id="103349"/>
    <lineage>
        <taxon>Eukaryota</taxon>
        <taxon>Viridiplantae</taxon>
        <taxon>Streptophyta</taxon>
        <taxon>Embryophyta</taxon>
        <taxon>Tracheophyta</taxon>
        <taxon>Spermatophyta</taxon>
        <taxon>Magnoliopsida</taxon>
        <taxon>eudicotyledons</taxon>
        <taxon>Gunneridae</taxon>
        <taxon>Pentapetalae</taxon>
        <taxon>rosids</taxon>
        <taxon>Vitales</taxon>
        <taxon>Vitaceae</taxon>
        <taxon>Viteae</taxon>
        <taxon>Vitis</taxon>
    </lineage>
</organism>
<keyword evidence="3" id="KW-0134">Cell wall</keyword>
<keyword evidence="7" id="KW-0961">Cell wall biogenesis/degradation</keyword>
<keyword evidence="11" id="KW-1185">Reference proteome</keyword>
<keyword evidence="5 9" id="KW-0378">Hydrolase</keyword>
<sequence>MRDDVIGTWKMANWANKTRDGNDGLWVRASNAFTATLGCSSNSTIKVTMAMAIRFVAKAVILLGLALISCNAQGDPLRDDLRRLLADTGATVFDVTKYGAVADGKTDNVEAFMKTWIAACHWRGTSTFLVPEGKFLVGQATFEGPCNSPNPIVFEAQGTVLAQPDLSEYPSPEWLMFEDVNQLIVKGGGTFDGQGVFAWKYNDCHQNADCQMLPTNLKFNKVNNSVVQDITSLDSKSFHFFVTNSHNFTAFNLTITAPGNSPNTDGMHLSRCDLVNLSNFTIKTGDDCISVGQGNTNINITDVYCGPGHGLSIGSLGKYPNEKDVVGIHVTNCTLNGTTNGARIKTWPGSPPSQASSIIFQDIVMNSVKNPIVIDQKYGAHTGKPSRVKVSNVLYKNLRGTTISKVAVSLVCSELVPCNGLQLEDINFTYNGPATFKRNLPFSSTCLHANVSYVGKQNPPTCA</sequence>
<comment type="caution">
    <text evidence="10">The sequence shown here is derived from an EMBL/GenBank/DDBJ whole genome shotgun (WGS) entry which is preliminary data.</text>
</comment>
<comment type="subcellular location">
    <subcellularLocation>
        <location evidence="1">Secreted</location>
        <location evidence="1">Cell wall</location>
    </subcellularLocation>
</comment>
<dbReference type="GO" id="GO:0005975">
    <property type="term" value="P:carbohydrate metabolic process"/>
    <property type="evidence" value="ECO:0007669"/>
    <property type="project" value="InterPro"/>
</dbReference>
<gene>
    <name evidence="10" type="ORF">PVL29_008665</name>
</gene>
<name>A0AA38ZWG4_VITRO</name>
<keyword evidence="4" id="KW-0964">Secreted</keyword>
<comment type="similarity">
    <text evidence="2 9">Belongs to the glycosyl hydrolase 28 family.</text>
</comment>
<protein>
    <recommendedName>
        <fullName evidence="12">Exopolygalacturonase</fullName>
    </recommendedName>
</protein>
<proteinExistence type="inferred from homology"/>
<dbReference type="GO" id="GO:0004650">
    <property type="term" value="F:polygalacturonase activity"/>
    <property type="evidence" value="ECO:0007669"/>
    <property type="project" value="InterPro"/>
</dbReference>
<dbReference type="InterPro" id="IPR012334">
    <property type="entry name" value="Pectin_lyas_fold"/>
</dbReference>
<dbReference type="Pfam" id="PF00295">
    <property type="entry name" value="Glyco_hydro_28"/>
    <property type="match status" value="1"/>
</dbReference>
<dbReference type="SUPFAM" id="SSF51126">
    <property type="entry name" value="Pectin lyase-like"/>
    <property type="match status" value="1"/>
</dbReference>
<accession>A0AA38ZWG4</accession>
<dbReference type="Gene3D" id="2.160.20.10">
    <property type="entry name" value="Single-stranded right-handed beta-helix, Pectin lyase-like"/>
    <property type="match status" value="1"/>
</dbReference>
<dbReference type="PROSITE" id="PS00502">
    <property type="entry name" value="POLYGALACTURONASE"/>
    <property type="match status" value="1"/>
</dbReference>
<evidence type="ECO:0000256" key="6">
    <source>
        <dbReference type="ARBA" id="ARBA00023295"/>
    </source>
</evidence>
<dbReference type="AlphaFoldDB" id="A0AA38ZWG4"/>
<evidence type="ECO:0000256" key="7">
    <source>
        <dbReference type="ARBA" id="ARBA00023316"/>
    </source>
</evidence>
<evidence type="ECO:0000256" key="9">
    <source>
        <dbReference type="RuleBase" id="RU361169"/>
    </source>
</evidence>
<dbReference type="PANTHER" id="PTHR31375">
    <property type="match status" value="1"/>
</dbReference>
<feature type="active site" evidence="8">
    <location>
        <position position="309"/>
    </location>
</feature>
<evidence type="ECO:0000256" key="5">
    <source>
        <dbReference type="ARBA" id="ARBA00022801"/>
    </source>
</evidence>
<evidence type="ECO:0000256" key="2">
    <source>
        <dbReference type="ARBA" id="ARBA00008834"/>
    </source>
</evidence>